<dbReference type="EMBL" id="KZ989443">
    <property type="protein sequence ID" value="RKP26370.1"/>
    <property type="molecule type" value="Genomic_DNA"/>
</dbReference>
<proteinExistence type="inferred from homology"/>
<evidence type="ECO:0000256" key="2">
    <source>
        <dbReference type="ARBA" id="ARBA00022729"/>
    </source>
</evidence>
<dbReference type="PANTHER" id="PTHR28023">
    <property type="entry name" value="UPF0357 PROTEIN YCL012C"/>
    <property type="match status" value="1"/>
</dbReference>
<sequence length="80" mass="9103">AAFRRDIEDGLSSSNFDLRANVADDDTRPGLDADEVRRIMKDEGCSFDEARLIRQQRVLQRNNIDPRTGLPRDPKLVTFG</sequence>
<reference evidence="4" key="1">
    <citation type="journal article" date="2018" name="Nat. Microbiol.">
        <title>Leveraging single-cell genomics to expand the fungal tree of life.</title>
        <authorList>
            <person name="Ahrendt S.R."/>
            <person name="Quandt C.A."/>
            <person name="Ciobanu D."/>
            <person name="Clum A."/>
            <person name="Salamov A."/>
            <person name="Andreopoulos B."/>
            <person name="Cheng J.F."/>
            <person name="Woyke T."/>
            <person name="Pelin A."/>
            <person name="Henrissat B."/>
            <person name="Reynolds N.K."/>
            <person name="Benny G.L."/>
            <person name="Smith M.E."/>
            <person name="James T.Y."/>
            <person name="Grigoriev I.V."/>
        </authorList>
    </citation>
    <scope>NUCLEOTIDE SEQUENCE [LARGE SCALE GENOMIC DNA]</scope>
    <source>
        <strain evidence="4">Benny S71-1</strain>
    </source>
</reference>
<dbReference type="OrthoDB" id="447314at2759"/>
<keyword evidence="4" id="KW-1185">Reference proteome</keyword>
<dbReference type="AlphaFoldDB" id="A0A4P9Z496"/>
<evidence type="ECO:0000313" key="3">
    <source>
        <dbReference type="EMBL" id="RKP26370.1"/>
    </source>
</evidence>
<accession>A0A4P9Z496</accession>
<dbReference type="Proteomes" id="UP000278143">
    <property type="component" value="Unassembled WGS sequence"/>
</dbReference>
<evidence type="ECO:0000256" key="1">
    <source>
        <dbReference type="ARBA" id="ARBA00008325"/>
    </source>
</evidence>
<gene>
    <name evidence="3" type="ORF">SYNPS1DRAFT_14294</name>
</gene>
<comment type="similarity">
    <text evidence="1">Belongs to the UPF0357 family.</text>
</comment>
<dbReference type="Pfam" id="PF09435">
    <property type="entry name" value="DUF2015"/>
    <property type="match status" value="1"/>
</dbReference>
<name>A0A4P9Z496_9FUNG</name>
<dbReference type="InterPro" id="IPR018559">
    <property type="entry name" value="DUF2015"/>
</dbReference>
<feature type="non-terminal residue" evidence="3">
    <location>
        <position position="1"/>
    </location>
</feature>
<evidence type="ECO:0000313" key="4">
    <source>
        <dbReference type="Proteomes" id="UP000278143"/>
    </source>
</evidence>
<keyword evidence="2" id="KW-0732">Signal</keyword>
<protein>
    <submittedName>
        <fullName evidence="3">Uncharacterized protein</fullName>
    </submittedName>
</protein>
<organism evidence="3 4">
    <name type="scientific">Syncephalis pseudoplumigaleata</name>
    <dbReference type="NCBI Taxonomy" id="1712513"/>
    <lineage>
        <taxon>Eukaryota</taxon>
        <taxon>Fungi</taxon>
        <taxon>Fungi incertae sedis</taxon>
        <taxon>Zoopagomycota</taxon>
        <taxon>Zoopagomycotina</taxon>
        <taxon>Zoopagomycetes</taxon>
        <taxon>Zoopagales</taxon>
        <taxon>Piptocephalidaceae</taxon>
        <taxon>Syncephalis</taxon>
    </lineage>
</organism>
<dbReference type="PANTHER" id="PTHR28023:SF1">
    <property type="entry name" value="UPF0357 PROTEIN YCL012C"/>
    <property type="match status" value="1"/>
</dbReference>